<evidence type="ECO:0000313" key="7">
    <source>
        <dbReference type="EMBL" id="OAG24132.1"/>
    </source>
</evidence>
<feature type="compositionally biased region" description="Basic and acidic residues" evidence="6">
    <location>
        <begin position="110"/>
        <end position="127"/>
    </location>
</feature>
<evidence type="ECO:0000256" key="6">
    <source>
        <dbReference type="SAM" id="MobiDB-lite"/>
    </source>
</evidence>
<reference evidence="7 9" key="1">
    <citation type="submission" date="2016-05" db="EMBL/GenBank/DDBJ databases">
        <title>Comparative analysis of secretome profiles of manganese(II)-oxidizing ascomycete fungi.</title>
        <authorList>
            <consortium name="DOE Joint Genome Institute"/>
            <person name="Zeiner C.A."/>
            <person name="Purvine S.O."/>
            <person name="Zink E.M."/>
            <person name="Wu S."/>
            <person name="Pasa-Tolic L."/>
            <person name="Chaput D.L."/>
            <person name="Haridas S."/>
            <person name="Grigoriev I.V."/>
            <person name="Santelli C.M."/>
            <person name="Hansel C.M."/>
        </authorList>
    </citation>
    <scope>NUCLEOTIDE SEQUENCE [LARGE SCALE GENOMIC DNA]</scope>
    <source>
        <strain evidence="7 9">SRC1lrK2f</strain>
    </source>
</reference>
<proteinExistence type="inferred from homology"/>
<keyword evidence="4" id="KW-0804">Transcription</keyword>
<dbReference type="Proteomes" id="UP000291422">
    <property type="component" value="Unassembled WGS sequence"/>
</dbReference>
<gene>
    <name evidence="8" type="ORF">AA0117_g11592</name>
    <name evidence="7" type="ORF">CC77DRAFT_649465</name>
</gene>
<name>A0A177DYS1_ALTAL</name>
<dbReference type="RefSeq" id="XP_018389553.1">
    <property type="nucleotide sequence ID" value="XM_018532628.1"/>
</dbReference>
<keyword evidence="3" id="KW-0805">Transcription regulation</keyword>
<evidence type="ECO:0000256" key="1">
    <source>
        <dbReference type="ARBA" id="ARBA00004123"/>
    </source>
</evidence>
<keyword evidence="5" id="KW-0539">Nucleus</keyword>
<dbReference type="Proteomes" id="UP000077248">
    <property type="component" value="Unassembled WGS sequence"/>
</dbReference>
<comment type="subcellular location">
    <subcellularLocation>
        <location evidence="1">Nucleus</location>
    </subcellularLocation>
</comment>
<dbReference type="InterPro" id="IPR021627">
    <property type="entry name" value="Mediator_Med27"/>
</dbReference>
<dbReference type="GeneID" id="29118222"/>
<organism evidence="7 9">
    <name type="scientific">Alternaria alternata</name>
    <name type="common">Alternaria rot fungus</name>
    <name type="synonym">Torula alternata</name>
    <dbReference type="NCBI Taxonomy" id="5599"/>
    <lineage>
        <taxon>Eukaryota</taxon>
        <taxon>Fungi</taxon>
        <taxon>Dikarya</taxon>
        <taxon>Ascomycota</taxon>
        <taxon>Pezizomycotina</taxon>
        <taxon>Dothideomycetes</taxon>
        <taxon>Pleosporomycetidae</taxon>
        <taxon>Pleosporales</taxon>
        <taxon>Pleosporineae</taxon>
        <taxon>Pleosporaceae</taxon>
        <taxon>Alternaria</taxon>
        <taxon>Alternaria sect. Alternaria</taxon>
        <taxon>Alternaria alternata complex</taxon>
    </lineage>
</organism>
<reference evidence="10" key="2">
    <citation type="journal article" date="2019" name="bioRxiv">
        <title>Genomics, evolutionary history and diagnostics of the Alternaria alternata species group including apple and Asian pear pathotypes.</title>
        <authorList>
            <person name="Armitage A.D."/>
            <person name="Cockerton H.M."/>
            <person name="Sreenivasaprasad S."/>
            <person name="Woodhall J.W."/>
            <person name="Lane C.R."/>
            <person name="Harrison R.J."/>
            <person name="Clarkson J.P."/>
        </authorList>
    </citation>
    <scope>NUCLEOTIDE SEQUENCE [LARGE SCALE GENOMIC DNA]</scope>
    <source>
        <strain evidence="10">FERA 1177</strain>
    </source>
</reference>
<protein>
    <submittedName>
        <fullName evidence="7">Uncharacterized protein</fullName>
    </submittedName>
</protein>
<evidence type="ECO:0000256" key="4">
    <source>
        <dbReference type="ARBA" id="ARBA00023163"/>
    </source>
</evidence>
<evidence type="ECO:0000256" key="2">
    <source>
        <dbReference type="ARBA" id="ARBA00008048"/>
    </source>
</evidence>
<evidence type="ECO:0000256" key="3">
    <source>
        <dbReference type="ARBA" id="ARBA00023015"/>
    </source>
</evidence>
<sequence length="279" mass="30745">MGATEGAAQPGAGWDEAQCTAALAQLEQLQAQINDMRLAIPRIIEPFHRPRSSATYKLYVEGVKGSQNNLNALTKQWKDPDMQSTFEHVKQSFGANADLSESVSMPSHGWVERARKAKESSKSKGSENVDDAGATLTEEDVSRIVVDFRKAHPTLKVEAQDDDRSIYMQFVSGSLMLKFRIGIEREANGRYKLNAECLGTTEPFLAITRCIASRPNADDLRYLLDMIAAYKTVKGTSCARCGKLLDKSALTPTARRSKQVASTTETPQTIWEATHEGCI</sequence>
<dbReference type="GO" id="GO:0016592">
    <property type="term" value="C:mediator complex"/>
    <property type="evidence" value="ECO:0007669"/>
    <property type="project" value="InterPro"/>
</dbReference>
<feature type="region of interest" description="Disordered" evidence="6">
    <location>
        <begin position="110"/>
        <end position="134"/>
    </location>
</feature>
<accession>A0A177DYS1</accession>
<reference evidence="8" key="3">
    <citation type="journal article" date="2019" name="J. ISSAAS">
        <title>Genomics, evolutionary history and diagnostics of the Alternaria alternata species group including apple and Asian pear pathotypes.</title>
        <authorList>
            <person name="Armitage A.D."/>
            <person name="Cockerton H.M."/>
            <person name="Sreenivasaprasad S."/>
            <person name="Woodhall J."/>
            <person name="Lane C."/>
            <person name="Harrison R.J."/>
            <person name="Clarkson J.P."/>
        </authorList>
    </citation>
    <scope>NUCLEOTIDE SEQUENCE</scope>
    <source>
        <strain evidence="8">FERA 1177</strain>
    </source>
</reference>
<dbReference type="VEuPathDB" id="FungiDB:CC77DRAFT_649465"/>
<comment type="similarity">
    <text evidence="2">Belongs to the Mediator complex subunit 27 family.</text>
</comment>
<dbReference type="Pfam" id="PF11571">
    <property type="entry name" value="Med27"/>
    <property type="match status" value="1"/>
</dbReference>
<keyword evidence="9" id="KW-1185">Reference proteome</keyword>
<dbReference type="STRING" id="5599.A0A177DYS1"/>
<dbReference type="OMA" id="KQTPCVK"/>
<evidence type="ECO:0000256" key="5">
    <source>
        <dbReference type="ARBA" id="ARBA00023242"/>
    </source>
</evidence>
<dbReference type="AlphaFoldDB" id="A0A177DYS1"/>
<evidence type="ECO:0000313" key="8">
    <source>
        <dbReference type="EMBL" id="RYN67382.1"/>
    </source>
</evidence>
<dbReference type="EMBL" id="KV441472">
    <property type="protein sequence ID" value="OAG24132.1"/>
    <property type="molecule type" value="Genomic_DNA"/>
</dbReference>
<dbReference type="EMBL" id="PDXD01000054">
    <property type="protein sequence ID" value="RYN67382.1"/>
    <property type="molecule type" value="Genomic_DNA"/>
</dbReference>
<dbReference type="KEGG" id="aalt:CC77DRAFT_649465"/>
<evidence type="ECO:0000313" key="10">
    <source>
        <dbReference type="Proteomes" id="UP000291422"/>
    </source>
</evidence>
<evidence type="ECO:0000313" key="9">
    <source>
        <dbReference type="Proteomes" id="UP000077248"/>
    </source>
</evidence>